<evidence type="ECO:0000256" key="4">
    <source>
        <dbReference type="ARBA" id="ARBA00023125"/>
    </source>
</evidence>
<proteinExistence type="predicted"/>
<dbReference type="AlphaFoldDB" id="K3WWV5"/>
<dbReference type="PANTHER" id="PTHR46373">
    <property type="entry name" value="PROTEIN RKD4"/>
    <property type="match status" value="1"/>
</dbReference>
<reference evidence="10" key="2">
    <citation type="submission" date="2010-04" db="EMBL/GenBank/DDBJ databases">
        <authorList>
            <person name="Buell R."/>
            <person name="Hamilton J."/>
            <person name="Hostetler J."/>
        </authorList>
    </citation>
    <scope>NUCLEOTIDE SEQUENCE [LARGE SCALE GENOMIC DNA]</scope>
    <source>
        <strain evidence="10">DAOM:BR144</strain>
    </source>
</reference>
<feature type="domain" description="RWP-RK" evidence="8">
    <location>
        <begin position="73"/>
        <end position="158"/>
    </location>
</feature>
<dbReference type="VEuPathDB" id="FungiDB:PYU1_G009435"/>
<evidence type="ECO:0000256" key="1">
    <source>
        <dbReference type="ARBA" id="ARBA00004049"/>
    </source>
</evidence>
<keyword evidence="3" id="KW-0175">Coiled coil</keyword>
<evidence type="ECO:0000256" key="5">
    <source>
        <dbReference type="ARBA" id="ARBA00023163"/>
    </source>
</evidence>
<feature type="compositionally biased region" description="Polar residues" evidence="7">
    <location>
        <begin position="373"/>
        <end position="383"/>
    </location>
</feature>
<dbReference type="eggNOG" id="ENOG502S1ED">
    <property type="taxonomic scope" value="Eukaryota"/>
</dbReference>
<dbReference type="GO" id="GO:0003677">
    <property type="term" value="F:DNA binding"/>
    <property type="evidence" value="ECO:0007669"/>
    <property type="project" value="UniProtKB-KW"/>
</dbReference>
<feature type="compositionally biased region" description="Pro residues" evidence="7">
    <location>
        <begin position="284"/>
        <end position="293"/>
    </location>
</feature>
<dbReference type="InParanoid" id="K3WWV5"/>
<dbReference type="HOGENOM" id="CLU_061089_0_0_1"/>
<dbReference type="Pfam" id="PF02042">
    <property type="entry name" value="RWP-RK"/>
    <property type="match status" value="1"/>
</dbReference>
<keyword evidence="2" id="KW-0805">Transcription regulation</keyword>
<evidence type="ECO:0000256" key="7">
    <source>
        <dbReference type="SAM" id="MobiDB-lite"/>
    </source>
</evidence>
<dbReference type="EMBL" id="GL376622">
    <property type="status" value="NOT_ANNOTATED_CDS"/>
    <property type="molecule type" value="Genomic_DNA"/>
</dbReference>
<accession>K3WWV5</accession>
<reference evidence="9" key="3">
    <citation type="submission" date="2015-02" db="UniProtKB">
        <authorList>
            <consortium name="EnsemblProtists"/>
        </authorList>
    </citation>
    <scope>IDENTIFICATION</scope>
    <source>
        <strain evidence="9">DAOM BR144</strain>
    </source>
</reference>
<comment type="function">
    <text evidence="1">Putative transcription factor.</text>
</comment>
<dbReference type="GO" id="GO:0003700">
    <property type="term" value="F:DNA-binding transcription factor activity"/>
    <property type="evidence" value="ECO:0007669"/>
    <property type="project" value="InterPro"/>
</dbReference>
<reference evidence="10" key="1">
    <citation type="journal article" date="2010" name="Genome Biol.">
        <title>Genome sequence of the necrotrophic plant pathogen Pythium ultimum reveals original pathogenicity mechanisms and effector repertoire.</title>
        <authorList>
            <person name="Levesque C.A."/>
            <person name="Brouwer H."/>
            <person name="Cano L."/>
            <person name="Hamilton J.P."/>
            <person name="Holt C."/>
            <person name="Huitema E."/>
            <person name="Raffaele S."/>
            <person name="Robideau G.P."/>
            <person name="Thines M."/>
            <person name="Win J."/>
            <person name="Zerillo M.M."/>
            <person name="Beakes G.W."/>
            <person name="Boore J.L."/>
            <person name="Busam D."/>
            <person name="Dumas B."/>
            <person name="Ferriera S."/>
            <person name="Fuerstenberg S.I."/>
            <person name="Gachon C.M."/>
            <person name="Gaulin E."/>
            <person name="Govers F."/>
            <person name="Grenville-Briggs L."/>
            <person name="Horner N."/>
            <person name="Hostetler J."/>
            <person name="Jiang R.H."/>
            <person name="Johnson J."/>
            <person name="Krajaejun T."/>
            <person name="Lin H."/>
            <person name="Meijer H.J."/>
            <person name="Moore B."/>
            <person name="Morris P."/>
            <person name="Phuntmart V."/>
            <person name="Puiu D."/>
            <person name="Shetty J."/>
            <person name="Stajich J.E."/>
            <person name="Tripathy S."/>
            <person name="Wawra S."/>
            <person name="van West P."/>
            <person name="Whitty B.R."/>
            <person name="Coutinho P.M."/>
            <person name="Henrissat B."/>
            <person name="Martin F."/>
            <person name="Thomas P.D."/>
            <person name="Tyler B.M."/>
            <person name="De Vries R.P."/>
            <person name="Kamoun S."/>
            <person name="Yandell M."/>
            <person name="Tisserat N."/>
            <person name="Buell C.R."/>
        </authorList>
    </citation>
    <scope>NUCLEOTIDE SEQUENCE</scope>
    <source>
        <strain evidence="10">DAOM:BR144</strain>
    </source>
</reference>
<feature type="compositionally biased region" description="Basic and acidic residues" evidence="7">
    <location>
        <begin position="357"/>
        <end position="371"/>
    </location>
</feature>
<keyword evidence="5" id="KW-0804">Transcription</keyword>
<name>K3WWV5_GLOUD</name>
<dbReference type="STRING" id="431595.K3WWV5"/>
<evidence type="ECO:0000256" key="6">
    <source>
        <dbReference type="ARBA" id="ARBA00023242"/>
    </source>
</evidence>
<evidence type="ECO:0000256" key="2">
    <source>
        <dbReference type="ARBA" id="ARBA00023015"/>
    </source>
</evidence>
<dbReference type="Proteomes" id="UP000019132">
    <property type="component" value="Unassembled WGS sequence"/>
</dbReference>
<dbReference type="InterPro" id="IPR044607">
    <property type="entry name" value="RKD-like"/>
</dbReference>
<evidence type="ECO:0000313" key="10">
    <source>
        <dbReference type="Proteomes" id="UP000019132"/>
    </source>
</evidence>
<evidence type="ECO:0000256" key="3">
    <source>
        <dbReference type="ARBA" id="ARBA00023054"/>
    </source>
</evidence>
<dbReference type="PANTHER" id="PTHR46373:SF2">
    <property type="entry name" value="RWP-RK DOMAIN-CONTAINING PROTEIN"/>
    <property type="match status" value="1"/>
</dbReference>
<feature type="region of interest" description="Disordered" evidence="7">
    <location>
        <begin position="260"/>
        <end position="329"/>
    </location>
</feature>
<dbReference type="EnsemblProtists" id="PYU1_T009453">
    <property type="protein sequence ID" value="PYU1_T009453"/>
    <property type="gene ID" value="PYU1_G009435"/>
</dbReference>
<feature type="compositionally biased region" description="Acidic residues" evidence="7">
    <location>
        <begin position="208"/>
        <end position="227"/>
    </location>
</feature>
<dbReference type="PROSITE" id="PS51519">
    <property type="entry name" value="RWP_RK"/>
    <property type="match status" value="1"/>
</dbReference>
<keyword evidence="4" id="KW-0238">DNA-binding</keyword>
<feature type="region of interest" description="Disordered" evidence="7">
    <location>
        <begin position="186"/>
        <end position="237"/>
    </location>
</feature>
<protein>
    <recommendedName>
        <fullName evidence="8">RWP-RK domain-containing protein</fullName>
    </recommendedName>
</protein>
<evidence type="ECO:0000313" key="9">
    <source>
        <dbReference type="EnsemblProtists" id="PYU1_T009453"/>
    </source>
</evidence>
<organism evidence="9 10">
    <name type="scientific">Globisporangium ultimum (strain ATCC 200006 / CBS 805.95 / DAOM BR144)</name>
    <name type="common">Pythium ultimum</name>
    <dbReference type="NCBI Taxonomy" id="431595"/>
    <lineage>
        <taxon>Eukaryota</taxon>
        <taxon>Sar</taxon>
        <taxon>Stramenopiles</taxon>
        <taxon>Oomycota</taxon>
        <taxon>Peronosporomycetes</taxon>
        <taxon>Pythiales</taxon>
        <taxon>Pythiaceae</taxon>
        <taxon>Globisporangium</taxon>
    </lineage>
</organism>
<keyword evidence="6" id="KW-0539">Nucleus</keyword>
<sequence>MPAAMSEKEVEASLSLLHMMQPTSVAAGLDRDVAPVEVVVKTEGLHDSLLRVVASQADALAIDVSEKENANWTPRGFLKRNAQLTTLSRELSLNELRGHFGKPIVEVAKEFGICTTFLKKICRRCGIKRWPHRQIRSLSRTIQMLHQAEVNASSPQERMKFSNQIAQLEAKKRAVIEDPDANGKLKRIKNCSSKRRQSSSTGNHNVDVDMDMSEDDDEEKEDEEGEDAERLAQASPLIATQVDPKLAKSELAVCQNFSQADASPPANGFDSVDRGASVETSAATPPPSQPFPSTPTSTASSKVNATSPSLSSFSAGDGEPTIETSGLKISPSHRKLLDVSKYDAEKNRFRSSSMGSLRDEGEHMEALKPVKTDASSVVDPTTR</sequence>
<feature type="compositionally biased region" description="Polar residues" evidence="7">
    <location>
        <begin position="302"/>
        <end position="314"/>
    </location>
</feature>
<feature type="compositionally biased region" description="Basic residues" evidence="7">
    <location>
        <begin position="186"/>
        <end position="197"/>
    </location>
</feature>
<evidence type="ECO:0000259" key="8">
    <source>
        <dbReference type="PROSITE" id="PS51519"/>
    </source>
</evidence>
<feature type="region of interest" description="Disordered" evidence="7">
    <location>
        <begin position="347"/>
        <end position="383"/>
    </location>
</feature>
<dbReference type="InterPro" id="IPR003035">
    <property type="entry name" value="RWP-RK_dom"/>
</dbReference>
<keyword evidence="10" id="KW-1185">Reference proteome</keyword>